<organism evidence="2">
    <name type="scientific">Gibberella zeae (strain ATCC MYA-4620 / CBS 123657 / FGSC 9075 / NRRL 31084 / PH-1)</name>
    <name type="common">Wheat head blight fungus</name>
    <name type="synonym">Fusarium graminearum</name>
    <dbReference type="NCBI Taxonomy" id="229533"/>
    <lineage>
        <taxon>Eukaryota</taxon>
        <taxon>Fungi</taxon>
        <taxon>Dikarya</taxon>
        <taxon>Ascomycota</taxon>
        <taxon>Pezizomycotina</taxon>
        <taxon>Sordariomycetes</taxon>
        <taxon>Hypocreomycetidae</taxon>
        <taxon>Hypocreales</taxon>
        <taxon>Nectriaceae</taxon>
        <taxon>Fusarium</taxon>
    </lineage>
</organism>
<protein>
    <submittedName>
        <fullName evidence="2">Uncharacterized protein</fullName>
    </submittedName>
</protein>
<reference evidence="2" key="2">
    <citation type="journal article" date="2010" name="Nature">
        <title>Comparative genomics reveals mobile pathogenicity chromosomes in Fusarium.</title>
        <authorList>
            <person name="Ma L.J."/>
            <person name="van der Does H.C."/>
            <person name="Borkovich K.A."/>
            <person name="Coleman J.J."/>
            <person name="Daboussi M.J."/>
            <person name="Di Pietro A."/>
            <person name="Dufresne M."/>
            <person name="Freitag M."/>
            <person name="Grabherr M."/>
            <person name="Henrissat B."/>
            <person name="Houterman P.M."/>
            <person name="Kang S."/>
            <person name="Shim W.B."/>
            <person name="Woloshuk C."/>
            <person name="Xie X."/>
            <person name="Xu J.R."/>
            <person name="Antoniw J."/>
            <person name="Baker S.E."/>
            <person name="Bluhm B.H."/>
            <person name="Breakspear A."/>
            <person name="Brown D.W."/>
            <person name="Butchko R.A."/>
            <person name="Chapman S."/>
            <person name="Coulson R."/>
            <person name="Coutinho P.M."/>
            <person name="Danchin E.G."/>
            <person name="Diener A."/>
            <person name="Gale L.R."/>
            <person name="Gardiner D.M."/>
            <person name="Goff S."/>
            <person name="Hammond-Kosack K.E."/>
            <person name="Hilburn K."/>
            <person name="Hua-Van A."/>
            <person name="Jonkers W."/>
            <person name="Kazan K."/>
            <person name="Kodira C.D."/>
            <person name="Koehrsen M."/>
            <person name="Kumar L."/>
            <person name="Lee Y.H."/>
            <person name="Li L."/>
            <person name="Manners J.M."/>
            <person name="Miranda-Saavedra D."/>
            <person name="Mukherjee M."/>
            <person name="Park G."/>
            <person name="Park J."/>
            <person name="Park S.Y."/>
            <person name="Proctor R.H."/>
            <person name="Regev A."/>
            <person name="Ruiz-Roldan M.C."/>
            <person name="Sain D."/>
            <person name="Sakthikumar S."/>
            <person name="Sykes S."/>
            <person name="Schwartz D.C."/>
            <person name="Turgeon B.G."/>
            <person name="Wapinski I."/>
            <person name="Yoder O."/>
            <person name="Young S."/>
            <person name="Zeng Q."/>
            <person name="Zhou S."/>
            <person name="Galagan J."/>
            <person name="Cuomo C.A."/>
            <person name="Kistler H.C."/>
            <person name="Rep M."/>
        </authorList>
    </citation>
    <scope>GENOME REANNOTATION</scope>
    <source>
        <strain evidence="2">PH-1 / ATCC MYA-4620 / FGSC 9075 / NRRL 31084</strain>
    </source>
</reference>
<feature type="compositionally biased region" description="Basic and acidic residues" evidence="1">
    <location>
        <begin position="1238"/>
        <end position="1248"/>
    </location>
</feature>
<sequence length="1266" mass="133571">MYFPTSLEGSIEVLLIFLSKKERKGLTPDRRKVEWKGTSIPRRGMVAKPRSNSRGVSLDLLNVVLDLFNVDLLDLDEVGHASKSVERTEVTGTDVLLVGNVVVDNLEEPASLLSNVVDNELESSFVEGLADAAGVDSTHGVVGPASGITLDGNLHGETTVEHNRHQALNGHDLSKGSKGRVFTKRVTGKCAAVGHKSLGLHVLEAGLLHEGKGGLSELSGREKTSGRSVGVRGGGLVDLLKDLLGLDATVGGDGLESHGNVVLADSLTTGTTEVDGVEKVLVGAVPDLLGNRAAGVQLHTHTLLLRTLTSEDIGCSRLLNLGLTLEDLVLSFLVADLDLDYLATRDHARVLELDLKIIVGQNHTDQRSVEASDTANVVLGSPGLDEASDGGTGVHAVGDGSRKVGVAGEDTRNVNGVVVTGHAGVVLVGSRSSEGERRPSTERDGVLEVDGLINRLTISLKVVNDRVAVRLSGLVVNATNLDDLLGGELKKDLASGLDAAEDSLVLVANQALEAESQGLTEQLNVLRKLVNREPVLRSEDSDIAGGGKVNLDGGLDLSLESVLVVGVGTAVQELRSNLHDRLAITDESTTDLNHLTSLLVNDSIDLGSGRDLIALLERLSTGDHAELVRQVDELQKITIDGAREDGLGDSLPANDDSEIHRSVDSLARSVDKGLASVADGVDEVVDSLTSDGGLTTVELGSDISVQVKSLLTEPCLPVEFLDAIVTTLHNLTDRRVTGLRVVGELQRQSSRLAKSSSLLDHVDLDLVLADKLDLDHIDVLVVAGLLADNNGCLRRIVGVRDLNKQTTRRSKDASDGVGLELLTLGNNISHEQSMTPVTGQRGETTKSQAQGGWQQQMTTGADGQALNIKRNLGVNKLATEILDVGDGSRVVVVLIPGEVLDGVLLEVELEVVVKDRNESDRLLSRSHAHDKEVLDILSVDDLSLGIGVGGENAVDDLERIAELGVALEERGLARGSGQTLLETVNVITDKNSEFDETSQNLGVSHVIEIDSLALLVATEPDLLAIIVELLDVVVLVLLELGNALLLGKAEDLLVHLGPEANSTSSELVDRLAHLGSDSKNTASRSLVGLLPLAVLKTGSSNNGLLGGLAGVSLLGNHHAATEQATIERHGRVAVLLGPVTSDVGVGVIGTTETTTGNENDVLLSSDTAIHLENRVMEILERVVTTTTTSGPLKHNREVGVGLGDVDDGLDGIKRTRLEADVLKAKGLNVLLCNLDRRNTSTDDPRWEHPQIGASGSEESAKPWHEG</sequence>
<evidence type="ECO:0000313" key="2">
    <source>
        <dbReference type="EnsemblFungi" id="CEF86176"/>
    </source>
</evidence>
<accession>A0A0E0SIB3</accession>
<feature type="region of interest" description="Disordered" evidence="1">
    <location>
        <begin position="1238"/>
        <end position="1266"/>
    </location>
</feature>
<dbReference type="AlphaFoldDB" id="A0A098DWG8"/>
<name>A0A098DWG8_GIBZE</name>
<dbReference type="EnsemblFungi" id="CEF86176">
    <property type="protein sequence ID" value="CEF86176"/>
    <property type="gene ID" value="FGRRES_20257"/>
</dbReference>
<reference evidence="2" key="1">
    <citation type="journal article" date="2007" name="Science">
        <title>The Fusarium graminearum genome reveals a link between localized polymorphism and pathogen specialization.</title>
        <authorList>
            <person name="Cuomo C.A."/>
            <person name="Gueldener U."/>
            <person name="Xu J.-R."/>
            <person name="Trail F."/>
            <person name="Turgeon B.G."/>
            <person name="Di Pietro A."/>
            <person name="Walton J.D."/>
            <person name="Ma L.-J."/>
            <person name="Baker S.E."/>
            <person name="Rep M."/>
            <person name="Adam G."/>
            <person name="Antoniw J."/>
            <person name="Baldwin T."/>
            <person name="Calvo S.E."/>
            <person name="Chang Y.-L."/>
            <person name="DeCaprio D."/>
            <person name="Gale L.R."/>
            <person name="Gnerre S."/>
            <person name="Goswami R.S."/>
            <person name="Hammond-Kosack K."/>
            <person name="Harris L.J."/>
            <person name="Hilburn K."/>
            <person name="Kennell J.C."/>
            <person name="Kroken S."/>
            <person name="Magnuson J.K."/>
            <person name="Mannhaupt G."/>
            <person name="Mauceli E.W."/>
            <person name="Mewes H.-W."/>
            <person name="Mitterbauer R."/>
            <person name="Muehlbauer G."/>
            <person name="Muensterkoetter M."/>
            <person name="Nelson D."/>
            <person name="O'Donnell K."/>
            <person name="Ouellet T."/>
            <person name="Qi W."/>
            <person name="Quesneville H."/>
            <person name="Roncero M.I.G."/>
            <person name="Seong K.-Y."/>
            <person name="Tetko I.V."/>
            <person name="Urban M."/>
            <person name="Waalwijk C."/>
            <person name="Ward T.J."/>
            <person name="Yao J."/>
            <person name="Birren B.W."/>
            <person name="Kistler H.C."/>
        </authorList>
    </citation>
    <scope>NUCLEOTIDE SEQUENCE [LARGE SCALE GENOMIC DNA]</scope>
    <source>
        <strain evidence="2">PH-1 / ATCC MYA-4620 / FGSC 9075 / NRRL 31084</strain>
    </source>
</reference>
<proteinExistence type="predicted"/>
<dbReference type="EMBL" id="HG970334">
    <property type="status" value="NOT_ANNOTATED_CDS"/>
    <property type="molecule type" value="Genomic_DNA"/>
</dbReference>
<reference evidence="2" key="3">
    <citation type="submission" date="2017-01" db="UniProtKB">
        <authorList>
            <consortium name="EnsemblFungi"/>
        </authorList>
    </citation>
    <scope>IDENTIFICATION</scope>
    <source>
        <strain evidence="2">PH-1 / ATCC MYA-4620 / FGSC 9075 / NRRL 31084</strain>
    </source>
</reference>
<evidence type="ECO:0000256" key="1">
    <source>
        <dbReference type="SAM" id="MobiDB-lite"/>
    </source>
</evidence>
<accession>A0A098DWG8</accession>